<feature type="transmembrane region" description="Helical" evidence="6">
    <location>
        <begin position="98"/>
        <end position="120"/>
    </location>
</feature>
<evidence type="ECO:0000256" key="1">
    <source>
        <dbReference type="ARBA" id="ARBA00004651"/>
    </source>
</evidence>
<evidence type="ECO:0000313" key="8">
    <source>
        <dbReference type="Proteomes" id="UP001294412"/>
    </source>
</evidence>
<protein>
    <submittedName>
        <fullName evidence="7">Cytochrome c oxidase assembly protein</fullName>
    </submittedName>
</protein>
<keyword evidence="5 6" id="KW-0472">Membrane</keyword>
<keyword evidence="2" id="KW-1003">Cell membrane</keyword>
<comment type="subcellular location">
    <subcellularLocation>
        <location evidence="1">Cell membrane</location>
        <topology evidence="1">Multi-pass membrane protein</topology>
    </subcellularLocation>
</comment>
<feature type="transmembrane region" description="Helical" evidence="6">
    <location>
        <begin position="182"/>
        <end position="205"/>
    </location>
</feature>
<evidence type="ECO:0000313" key="7">
    <source>
        <dbReference type="EMBL" id="MDY8109092.1"/>
    </source>
</evidence>
<comment type="caution">
    <text evidence="7">The sequence shown here is derived from an EMBL/GenBank/DDBJ whole genome shotgun (WGS) entry which is preliminary data.</text>
</comment>
<dbReference type="EMBL" id="JAXLPB010000002">
    <property type="protein sequence ID" value="MDY8109092.1"/>
    <property type="molecule type" value="Genomic_DNA"/>
</dbReference>
<accession>A0ABU5I1S5</accession>
<feature type="transmembrane region" description="Helical" evidence="6">
    <location>
        <begin position="39"/>
        <end position="59"/>
    </location>
</feature>
<evidence type="ECO:0000256" key="4">
    <source>
        <dbReference type="ARBA" id="ARBA00022989"/>
    </source>
</evidence>
<proteinExistence type="predicted"/>
<keyword evidence="4 6" id="KW-1133">Transmembrane helix</keyword>
<evidence type="ECO:0000256" key="2">
    <source>
        <dbReference type="ARBA" id="ARBA00022475"/>
    </source>
</evidence>
<dbReference type="Pfam" id="PF09678">
    <property type="entry name" value="Caa3_CtaG"/>
    <property type="match status" value="1"/>
</dbReference>
<dbReference type="InterPro" id="IPR019108">
    <property type="entry name" value="Caa3_assmbl_CtaG-rel"/>
</dbReference>
<keyword evidence="8" id="KW-1185">Reference proteome</keyword>
<feature type="transmembrane region" description="Helical" evidence="6">
    <location>
        <begin position="66"/>
        <end position="86"/>
    </location>
</feature>
<evidence type="ECO:0000256" key="3">
    <source>
        <dbReference type="ARBA" id="ARBA00022692"/>
    </source>
</evidence>
<sequence length="213" mass="21863">MNRTSRLWPLVAGALILVAVWVGPLAVRAASSFAAHMIMHMAVVALAAPLLAVGLARAFPAATNRIPAGVAIVASFAEFAIVWGWHAPAPHDLARTDAFVFAVEQTSFLLAGLIVWLSALGAAGATQLRSRAAGVVALLVTSMHMTLLGALLLMSPRTLYACAEICSPLATMTPLADQQAGGVIMLIVGGSAYLVGGLACLASILNDTSARPA</sequence>
<gene>
    <name evidence="7" type="ORF">U0C82_08030</name>
</gene>
<organism evidence="7 8">
    <name type="scientific">Fulvimarina uroteuthidis</name>
    <dbReference type="NCBI Taxonomy" id="3098149"/>
    <lineage>
        <taxon>Bacteria</taxon>
        <taxon>Pseudomonadati</taxon>
        <taxon>Pseudomonadota</taxon>
        <taxon>Alphaproteobacteria</taxon>
        <taxon>Hyphomicrobiales</taxon>
        <taxon>Aurantimonadaceae</taxon>
        <taxon>Fulvimarina</taxon>
    </lineage>
</organism>
<feature type="transmembrane region" description="Helical" evidence="6">
    <location>
        <begin position="132"/>
        <end position="154"/>
    </location>
</feature>
<dbReference type="Proteomes" id="UP001294412">
    <property type="component" value="Unassembled WGS sequence"/>
</dbReference>
<keyword evidence="3 6" id="KW-0812">Transmembrane</keyword>
<evidence type="ECO:0000256" key="5">
    <source>
        <dbReference type="ARBA" id="ARBA00023136"/>
    </source>
</evidence>
<name>A0ABU5I1S5_9HYPH</name>
<dbReference type="RefSeq" id="WP_322186552.1">
    <property type="nucleotide sequence ID" value="NZ_JAXLPB010000002.1"/>
</dbReference>
<evidence type="ECO:0000256" key="6">
    <source>
        <dbReference type="SAM" id="Phobius"/>
    </source>
</evidence>
<reference evidence="7 8" key="1">
    <citation type="submission" date="2023-12" db="EMBL/GenBank/DDBJ databases">
        <title>Description of Novel Strain Fulvimarina sp. 2208YS6-2-32 isolated from Uroteuthis (Photololigo) edulis.</title>
        <authorList>
            <person name="Park J.-S."/>
        </authorList>
    </citation>
    <scope>NUCLEOTIDE SEQUENCE [LARGE SCALE GENOMIC DNA]</scope>
    <source>
        <strain evidence="7 8">2208YS6-2-32</strain>
    </source>
</reference>